<feature type="compositionally biased region" description="Polar residues" evidence="2">
    <location>
        <begin position="440"/>
        <end position="467"/>
    </location>
</feature>
<feature type="signal peptide" evidence="3">
    <location>
        <begin position="1"/>
        <end position="28"/>
    </location>
</feature>
<reference evidence="4" key="1">
    <citation type="journal article" date="2014" name="Int. J. Syst. Evol. Microbiol.">
        <title>Complete genome of a new Firmicutes species belonging to the dominant human colonic microbiota ('Ruminococcus bicirculans') reveals two chromosomes and a selective capacity to utilize plant glucans.</title>
        <authorList>
            <consortium name="NISC Comparative Sequencing Program"/>
            <person name="Wegmann U."/>
            <person name="Louis P."/>
            <person name="Goesmann A."/>
            <person name="Henrissat B."/>
            <person name="Duncan S.H."/>
            <person name="Flint H.J."/>
        </authorList>
    </citation>
    <scope>NUCLEOTIDE SEQUENCE</scope>
    <source>
        <strain evidence="4">NBRC 108219</strain>
    </source>
</reference>
<feature type="region of interest" description="Disordered" evidence="2">
    <location>
        <begin position="231"/>
        <end position="485"/>
    </location>
</feature>
<feature type="compositionally biased region" description="Low complexity" evidence="2">
    <location>
        <begin position="344"/>
        <end position="355"/>
    </location>
</feature>
<keyword evidence="5" id="KW-1185">Reference proteome</keyword>
<feature type="compositionally biased region" description="Polar residues" evidence="2">
    <location>
        <begin position="369"/>
        <end position="401"/>
    </location>
</feature>
<dbReference type="InterPro" id="IPR019734">
    <property type="entry name" value="TPR_rpt"/>
</dbReference>
<feature type="compositionally biased region" description="Low complexity" evidence="2">
    <location>
        <begin position="308"/>
        <end position="324"/>
    </location>
</feature>
<dbReference type="PROSITE" id="PS51257">
    <property type="entry name" value="PROKAR_LIPOPROTEIN"/>
    <property type="match status" value="1"/>
</dbReference>
<accession>A0ABQ5VDW6</accession>
<comment type="caution">
    <text evidence="4">The sequence shown here is derived from an EMBL/GenBank/DDBJ whole genome shotgun (WGS) entry which is preliminary data.</text>
</comment>
<dbReference type="Pfam" id="PF13414">
    <property type="entry name" value="TPR_11"/>
    <property type="match status" value="1"/>
</dbReference>
<proteinExistence type="predicted"/>
<feature type="compositionally biased region" description="Low complexity" evidence="2">
    <location>
        <begin position="415"/>
        <end position="428"/>
    </location>
</feature>
<evidence type="ECO:0000313" key="4">
    <source>
        <dbReference type="EMBL" id="GLQ24953.1"/>
    </source>
</evidence>
<evidence type="ECO:0000313" key="5">
    <source>
        <dbReference type="Proteomes" id="UP001161391"/>
    </source>
</evidence>
<organism evidence="4 5">
    <name type="scientific">Algimonas ampicilliniresistens</name>
    <dbReference type="NCBI Taxonomy" id="1298735"/>
    <lineage>
        <taxon>Bacteria</taxon>
        <taxon>Pseudomonadati</taxon>
        <taxon>Pseudomonadota</taxon>
        <taxon>Alphaproteobacteria</taxon>
        <taxon>Maricaulales</taxon>
        <taxon>Robiginitomaculaceae</taxon>
        <taxon>Algimonas</taxon>
    </lineage>
</organism>
<feature type="chain" id="PRO_5047282894" description="Tetratricopeptide repeat protein" evidence="3">
    <location>
        <begin position="29"/>
        <end position="485"/>
    </location>
</feature>
<feature type="compositionally biased region" description="Low complexity" evidence="2">
    <location>
        <begin position="270"/>
        <end position="291"/>
    </location>
</feature>
<protein>
    <recommendedName>
        <fullName evidence="6">Tetratricopeptide repeat protein</fullName>
    </recommendedName>
</protein>
<dbReference type="PROSITE" id="PS50005">
    <property type="entry name" value="TPR"/>
    <property type="match status" value="1"/>
</dbReference>
<name>A0ABQ5VDW6_9PROT</name>
<dbReference type="Gene3D" id="1.25.40.10">
    <property type="entry name" value="Tetratricopeptide repeat domain"/>
    <property type="match status" value="1"/>
</dbReference>
<gene>
    <name evidence="4" type="ORF">GCM10007853_28270</name>
</gene>
<sequence>MALALSRSRKQLSFLLGTSFLLSACAIAPGITPQEADMRDQISVDRFMPATREMRDNIETQELFAQAAFWSHEYDLNPSDLEATIKLAAAVRKLGNPSRAVEITQTSRAIHPRDPYLLAEHAAGLIADERALDAIPVLDQGLSLTPGYGRLWSLKGAALDQMEEYEAARMNYSRALQITPNDPNVLANLGLSHALSGDLQTSEGWLRRAVAMPSAGPGVRQNLALVLQLQGRTEDAERELRRARLTRGDNRLPPDPVPALTPRGVPAQMSSQDPSGYQGQSGYQAQPSYQARPQAQTGYQGQSQNRTQVQSQPQMRQQPQAQGQAFTRGGMPATRLTTTTPDGRAFNSASEAARATARRRGRNRGQTQQPTRAPSAIQPNYQNSPMTPEQQSVMQDIQRSLQPGAVGPQAPAYNQAQGQVQGQVQAPSQPQPHVVGPALRTQSNPYQATPYQAPASQAPTPQGTTDYSGLAGSPEEGRAPARRRR</sequence>
<keyword evidence="3" id="KW-0732">Signal</keyword>
<dbReference type="EMBL" id="BSNK01000002">
    <property type="protein sequence ID" value="GLQ24953.1"/>
    <property type="molecule type" value="Genomic_DNA"/>
</dbReference>
<dbReference type="SMART" id="SM00028">
    <property type="entry name" value="TPR"/>
    <property type="match status" value="4"/>
</dbReference>
<dbReference type="Proteomes" id="UP001161391">
    <property type="component" value="Unassembled WGS sequence"/>
</dbReference>
<feature type="compositionally biased region" description="Polar residues" evidence="2">
    <location>
        <begin position="293"/>
        <end position="307"/>
    </location>
</feature>
<evidence type="ECO:0000256" key="3">
    <source>
        <dbReference type="SAM" id="SignalP"/>
    </source>
</evidence>
<evidence type="ECO:0000256" key="2">
    <source>
        <dbReference type="SAM" id="MobiDB-lite"/>
    </source>
</evidence>
<feature type="repeat" description="TPR" evidence="1">
    <location>
        <begin position="149"/>
        <end position="182"/>
    </location>
</feature>
<keyword evidence="1" id="KW-0802">TPR repeat</keyword>
<dbReference type="SUPFAM" id="SSF48452">
    <property type="entry name" value="TPR-like"/>
    <property type="match status" value="1"/>
</dbReference>
<dbReference type="InterPro" id="IPR011990">
    <property type="entry name" value="TPR-like_helical_dom_sf"/>
</dbReference>
<evidence type="ECO:0000256" key="1">
    <source>
        <dbReference type="PROSITE-ProRule" id="PRU00339"/>
    </source>
</evidence>
<feature type="compositionally biased region" description="Basic and acidic residues" evidence="2">
    <location>
        <begin position="232"/>
        <end position="252"/>
    </location>
</feature>
<evidence type="ECO:0008006" key="6">
    <source>
        <dbReference type="Google" id="ProtNLM"/>
    </source>
</evidence>
<reference evidence="4" key="2">
    <citation type="submission" date="2023-01" db="EMBL/GenBank/DDBJ databases">
        <title>Draft genome sequence of Algimonas ampicilliniresistens strain NBRC 108219.</title>
        <authorList>
            <person name="Sun Q."/>
            <person name="Mori K."/>
        </authorList>
    </citation>
    <scope>NUCLEOTIDE SEQUENCE</scope>
    <source>
        <strain evidence="4">NBRC 108219</strain>
    </source>
</reference>